<keyword evidence="4" id="KW-1185">Reference proteome</keyword>
<evidence type="ECO:0000313" key="4">
    <source>
        <dbReference type="Proteomes" id="UP001196413"/>
    </source>
</evidence>
<name>A0AAD5LX32_PARTN</name>
<gene>
    <name evidence="3" type="ORF">KIN20_001514</name>
</gene>
<reference evidence="3" key="1">
    <citation type="submission" date="2021-06" db="EMBL/GenBank/DDBJ databases">
        <title>Parelaphostrongylus tenuis whole genome reference sequence.</title>
        <authorList>
            <person name="Garwood T.J."/>
            <person name="Larsen P.A."/>
            <person name="Fountain-Jones N.M."/>
            <person name="Garbe J.R."/>
            <person name="Macchietto M.G."/>
            <person name="Kania S.A."/>
            <person name="Gerhold R.W."/>
            <person name="Richards J.E."/>
            <person name="Wolf T.M."/>
        </authorList>
    </citation>
    <scope>NUCLEOTIDE SEQUENCE</scope>
    <source>
        <strain evidence="3">MNPRO001-30</strain>
        <tissue evidence="3">Meninges</tissue>
    </source>
</reference>
<dbReference type="Gene3D" id="2.10.25.10">
    <property type="entry name" value="Laminin"/>
    <property type="match status" value="1"/>
</dbReference>
<accession>A0AAD5LX32</accession>
<keyword evidence="1" id="KW-0722">Serine protease inhibitor</keyword>
<comment type="caution">
    <text evidence="3">The sequence shown here is derived from an EMBL/GenBank/DDBJ whole genome shotgun (WGS) entry which is preliminary data.</text>
</comment>
<evidence type="ECO:0000259" key="2">
    <source>
        <dbReference type="Pfam" id="PF01826"/>
    </source>
</evidence>
<dbReference type="CDD" id="cd19941">
    <property type="entry name" value="TIL"/>
    <property type="match status" value="1"/>
</dbReference>
<dbReference type="Proteomes" id="UP001196413">
    <property type="component" value="Unassembled WGS sequence"/>
</dbReference>
<feature type="domain" description="TIL" evidence="2">
    <location>
        <begin position="54"/>
        <end position="108"/>
    </location>
</feature>
<proteinExistence type="predicted"/>
<dbReference type="SUPFAM" id="SSF57567">
    <property type="entry name" value="Serine protease inhibitors"/>
    <property type="match status" value="1"/>
</dbReference>
<sequence>MKKFSSVVGKPFLSPVVLQKKNFSLMHLIVARSLILMYLLIVSTSQMSLPSEVCSKGEVFMKCGMRCEPTCTDPVPDCDEECVDNVCLCEKGLIRREVGGPCINTTSCPPSQIISHDDSCSDVECFEKTHCELVDLPCSNGNCFQKAVCVDDEFE</sequence>
<dbReference type="Pfam" id="PF01826">
    <property type="entry name" value="TIL"/>
    <property type="match status" value="1"/>
</dbReference>
<evidence type="ECO:0000256" key="1">
    <source>
        <dbReference type="ARBA" id="ARBA00022900"/>
    </source>
</evidence>
<dbReference type="EMBL" id="JAHQIW010000201">
    <property type="protein sequence ID" value="KAJ1346643.1"/>
    <property type="molecule type" value="Genomic_DNA"/>
</dbReference>
<protein>
    <recommendedName>
        <fullName evidence="2">TIL domain-containing protein</fullName>
    </recommendedName>
</protein>
<evidence type="ECO:0000313" key="3">
    <source>
        <dbReference type="EMBL" id="KAJ1346643.1"/>
    </source>
</evidence>
<dbReference type="GO" id="GO:0004867">
    <property type="term" value="F:serine-type endopeptidase inhibitor activity"/>
    <property type="evidence" value="ECO:0007669"/>
    <property type="project" value="UniProtKB-KW"/>
</dbReference>
<keyword evidence="1" id="KW-0646">Protease inhibitor</keyword>
<dbReference type="InterPro" id="IPR002919">
    <property type="entry name" value="TIL_dom"/>
</dbReference>
<dbReference type="AlphaFoldDB" id="A0AAD5LX32"/>
<dbReference type="InterPro" id="IPR036084">
    <property type="entry name" value="Ser_inhib-like_sf"/>
</dbReference>
<organism evidence="3 4">
    <name type="scientific">Parelaphostrongylus tenuis</name>
    <name type="common">Meningeal worm</name>
    <dbReference type="NCBI Taxonomy" id="148309"/>
    <lineage>
        <taxon>Eukaryota</taxon>
        <taxon>Metazoa</taxon>
        <taxon>Ecdysozoa</taxon>
        <taxon>Nematoda</taxon>
        <taxon>Chromadorea</taxon>
        <taxon>Rhabditida</taxon>
        <taxon>Rhabditina</taxon>
        <taxon>Rhabditomorpha</taxon>
        <taxon>Strongyloidea</taxon>
        <taxon>Metastrongylidae</taxon>
        <taxon>Parelaphostrongylus</taxon>
    </lineage>
</organism>